<dbReference type="Pfam" id="PF02771">
    <property type="entry name" value="Acyl-CoA_dh_N"/>
    <property type="match status" value="1"/>
</dbReference>
<dbReference type="FunFam" id="1.20.140.10:FF:000011">
    <property type="entry name" value="Medium-chain specific acyl-CoA dehydrogenase, mitochondrial"/>
    <property type="match status" value="1"/>
</dbReference>
<dbReference type="InterPro" id="IPR013786">
    <property type="entry name" value="AcylCoA_DH/ox_N"/>
</dbReference>
<protein>
    <recommendedName>
        <fullName evidence="12">Acyl-CoA dehydrogenase</fullName>
    </recommendedName>
</protein>
<dbReference type="PROSITE" id="PS00073">
    <property type="entry name" value="ACYL_COA_DH_2"/>
    <property type="match status" value="1"/>
</dbReference>
<sequence length="557" mass="62323">MSKMKVHSTKKFDYNRLTEITNELGKSNSIEEWYSKLPMVEAIREILAGYQNALDNVSLVYEQKLSDFFENPTMIMQLKPSQAINDFANELFRNEDDGFSDESNFHLDTTQETNYDLKVYTYDCEQYKSSSRVSSLKNFSENGRFVIDIPLIVKELQCMYASEVEKGGRDAGLNVVKNYLKRCAEPKLAEIVEYWNSQMPEFSMTAFDAGVWNVNIPEKYGGLGMSLLDQIIVGEAVSFGCSGICLALSGAVLPLSSVDIFGTEEQKMKYMGMIASEPCTAALAVTEPVAGSNVAGITTKAVKEGDEYVINGTKMWITGAGPAKYFVTLARTAPDPKTPSSQAFTMFIVDGDAEGVIRGKKEQNMGQRASDTRMVTFDNVRVKKESILGTEGMGFKVAMATFDRTRPFVAGMGCGISWRALHESVKYSLERKTFGVPIAQHQAIMQMISEMTTSFELMRLMTYRAAHYIDIKVFIDPTATYFASVVKYFAAEETNKNAFKAVQIFGGAGYNTEYPVEKLMRDARILPIYEGTTQIQQMIISREVYRNYMNTASVLVK</sequence>
<evidence type="ECO:0000313" key="10">
    <source>
        <dbReference type="EMBL" id="CAB3410808.1"/>
    </source>
</evidence>
<dbReference type="PANTHER" id="PTHR43884:SF12">
    <property type="entry name" value="ISOVALERYL-COA DEHYDROGENASE, MITOCHONDRIAL-RELATED"/>
    <property type="match status" value="1"/>
</dbReference>
<dbReference type="GO" id="GO:0003995">
    <property type="term" value="F:acyl-CoA dehydrogenase activity"/>
    <property type="evidence" value="ECO:0007669"/>
    <property type="project" value="InterPro"/>
</dbReference>
<comment type="similarity">
    <text evidence="2 6">Belongs to the acyl-CoA dehydrogenase family.</text>
</comment>
<evidence type="ECO:0000259" key="9">
    <source>
        <dbReference type="Pfam" id="PF02771"/>
    </source>
</evidence>
<proteinExistence type="inferred from homology"/>
<dbReference type="PANTHER" id="PTHR43884">
    <property type="entry name" value="ACYL-COA DEHYDROGENASE"/>
    <property type="match status" value="1"/>
</dbReference>
<gene>
    <name evidence="10" type="ORF">CBOVIS_LOCUS12278</name>
</gene>
<feature type="domain" description="Acyl-CoA oxidase/dehydrogenase middle" evidence="8">
    <location>
        <begin position="282"/>
        <end position="380"/>
    </location>
</feature>
<dbReference type="SUPFAM" id="SSF47203">
    <property type="entry name" value="Acyl-CoA dehydrogenase C-terminal domain-like"/>
    <property type="match status" value="1"/>
</dbReference>
<dbReference type="InterPro" id="IPR046373">
    <property type="entry name" value="Acyl-CoA_Oxase/DH_mid-dom_sf"/>
</dbReference>
<dbReference type="Gene3D" id="2.40.110.10">
    <property type="entry name" value="Butyryl-CoA Dehydrogenase, subunit A, domain 2"/>
    <property type="match status" value="1"/>
</dbReference>
<evidence type="ECO:0000256" key="6">
    <source>
        <dbReference type="RuleBase" id="RU362125"/>
    </source>
</evidence>
<dbReference type="Gene3D" id="1.10.540.10">
    <property type="entry name" value="Acyl-CoA dehydrogenase/oxidase, N-terminal domain"/>
    <property type="match status" value="1"/>
</dbReference>
<dbReference type="FunFam" id="2.40.110.10:FF:000001">
    <property type="entry name" value="Acyl-CoA dehydrogenase, mitochondrial"/>
    <property type="match status" value="1"/>
</dbReference>
<dbReference type="InterPro" id="IPR009100">
    <property type="entry name" value="AcylCoA_DH/oxidase_NM_dom_sf"/>
</dbReference>
<evidence type="ECO:0008006" key="12">
    <source>
        <dbReference type="Google" id="ProtNLM"/>
    </source>
</evidence>
<dbReference type="Pfam" id="PF00441">
    <property type="entry name" value="Acyl-CoA_dh_1"/>
    <property type="match status" value="1"/>
</dbReference>
<evidence type="ECO:0000256" key="3">
    <source>
        <dbReference type="ARBA" id="ARBA00022630"/>
    </source>
</evidence>
<evidence type="ECO:0000259" key="7">
    <source>
        <dbReference type="Pfam" id="PF00441"/>
    </source>
</evidence>
<evidence type="ECO:0000256" key="2">
    <source>
        <dbReference type="ARBA" id="ARBA00009347"/>
    </source>
</evidence>
<dbReference type="OrthoDB" id="434771at2759"/>
<dbReference type="EMBL" id="CADEPM010000011">
    <property type="protein sequence ID" value="CAB3410808.1"/>
    <property type="molecule type" value="Genomic_DNA"/>
</dbReference>
<dbReference type="InterPro" id="IPR006091">
    <property type="entry name" value="Acyl-CoA_Oxase/DH_mid-dom"/>
</dbReference>
<comment type="caution">
    <text evidence="10">The sequence shown here is derived from an EMBL/GenBank/DDBJ whole genome shotgun (WGS) entry which is preliminary data.</text>
</comment>
<dbReference type="GO" id="GO:0050660">
    <property type="term" value="F:flavin adenine dinucleotide binding"/>
    <property type="evidence" value="ECO:0007669"/>
    <property type="project" value="InterPro"/>
</dbReference>
<organism evidence="10 11">
    <name type="scientific">Caenorhabditis bovis</name>
    <dbReference type="NCBI Taxonomy" id="2654633"/>
    <lineage>
        <taxon>Eukaryota</taxon>
        <taxon>Metazoa</taxon>
        <taxon>Ecdysozoa</taxon>
        <taxon>Nematoda</taxon>
        <taxon>Chromadorea</taxon>
        <taxon>Rhabditida</taxon>
        <taxon>Rhabditina</taxon>
        <taxon>Rhabditomorpha</taxon>
        <taxon>Rhabditoidea</taxon>
        <taxon>Rhabditidae</taxon>
        <taxon>Peloderinae</taxon>
        <taxon>Caenorhabditis</taxon>
    </lineage>
</organism>
<keyword evidence="4 6" id="KW-0274">FAD</keyword>
<reference evidence="10 11" key="1">
    <citation type="submission" date="2020-04" db="EMBL/GenBank/DDBJ databases">
        <authorList>
            <person name="Laetsch R D."/>
            <person name="Stevens L."/>
            <person name="Kumar S."/>
            <person name="Blaxter L. M."/>
        </authorList>
    </citation>
    <scope>NUCLEOTIDE SEQUENCE [LARGE SCALE GENOMIC DNA]</scope>
</reference>
<evidence type="ECO:0000256" key="5">
    <source>
        <dbReference type="ARBA" id="ARBA00023002"/>
    </source>
</evidence>
<dbReference type="Gene3D" id="1.20.140.10">
    <property type="entry name" value="Butyryl-CoA Dehydrogenase, subunit A, domain 3"/>
    <property type="match status" value="1"/>
</dbReference>
<dbReference type="Proteomes" id="UP000494206">
    <property type="component" value="Unassembled WGS sequence"/>
</dbReference>
<feature type="domain" description="Acyl-CoA dehydrogenase/oxidase N-terminal" evidence="9">
    <location>
        <begin position="180"/>
        <end position="276"/>
    </location>
</feature>
<keyword evidence="11" id="KW-1185">Reference proteome</keyword>
<dbReference type="InterPro" id="IPR009075">
    <property type="entry name" value="AcylCo_DH/oxidase_C"/>
</dbReference>
<name>A0A8S1F4S7_9PELO</name>
<evidence type="ECO:0000313" key="11">
    <source>
        <dbReference type="Proteomes" id="UP000494206"/>
    </source>
</evidence>
<feature type="domain" description="Acyl-CoA dehydrogenase/oxidase C-terminal" evidence="7">
    <location>
        <begin position="392"/>
        <end position="544"/>
    </location>
</feature>
<dbReference type="InterPro" id="IPR037069">
    <property type="entry name" value="AcylCoA_DH/ox_N_sf"/>
</dbReference>
<dbReference type="SUPFAM" id="SSF56645">
    <property type="entry name" value="Acyl-CoA dehydrogenase NM domain-like"/>
    <property type="match status" value="1"/>
</dbReference>
<dbReference type="InterPro" id="IPR006089">
    <property type="entry name" value="Acyl-CoA_DH_CS"/>
</dbReference>
<evidence type="ECO:0000256" key="4">
    <source>
        <dbReference type="ARBA" id="ARBA00022827"/>
    </source>
</evidence>
<comment type="cofactor">
    <cofactor evidence="1 6">
        <name>FAD</name>
        <dbReference type="ChEBI" id="CHEBI:57692"/>
    </cofactor>
</comment>
<accession>A0A8S1F4S7</accession>
<dbReference type="AlphaFoldDB" id="A0A8S1F4S7"/>
<evidence type="ECO:0000256" key="1">
    <source>
        <dbReference type="ARBA" id="ARBA00001974"/>
    </source>
</evidence>
<evidence type="ECO:0000259" key="8">
    <source>
        <dbReference type="Pfam" id="PF02770"/>
    </source>
</evidence>
<keyword evidence="5 6" id="KW-0560">Oxidoreductase</keyword>
<dbReference type="Pfam" id="PF02770">
    <property type="entry name" value="Acyl-CoA_dh_M"/>
    <property type="match status" value="1"/>
</dbReference>
<keyword evidence="3 6" id="KW-0285">Flavoprotein</keyword>
<dbReference type="InterPro" id="IPR036250">
    <property type="entry name" value="AcylCo_DH-like_C"/>
</dbReference>